<dbReference type="Proteomes" id="UP000245657">
    <property type="component" value="Unassembled WGS sequence"/>
</dbReference>
<dbReference type="CDD" id="cd00156">
    <property type="entry name" value="REC"/>
    <property type="match status" value="1"/>
</dbReference>
<reference evidence="6 7" key="1">
    <citation type="submission" date="2018-05" db="EMBL/GenBank/DDBJ databases">
        <title>Draft genome of Methanospirillum lacunae Ki8-1.</title>
        <authorList>
            <person name="Dueholm M.S."/>
            <person name="Nielsen P.H."/>
            <person name="Bakmann L.F."/>
            <person name="Otzen D.E."/>
        </authorList>
    </citation>
    <scope>NUCLEOTIDE SEQUENCE [LARGE SCALE GENOMIC DNA]</scope>
    <source>
        <strain evidence="6 7">Ki8-1</strain>
    </source>
</reference>
<dbReference type="SMART" id="SM00448">
    <property type="entry name" value="REC"/>
    <property type="match status" value="1"/>
</dbReference>
<dbReference type="OrthoDB" id="116661at2157"/>
<dbReference type="CDD" id="cd00130">
    <property type="entry name" value="PAS"/>
    <property type="match status" value="1"/>
</dbReference>
<dbReference type="InterPro" id="IPR035965">
    <property type="entry name" value="PAS-like_dom_sf"/>
</dbReference>
<dbReference type="GO" id="GO:0000160">
    <property type="term" value="P:phosphorelay signal transduction system"/>
    <property type="evidence" value="ECO:0007669"/>
    <property type="project" value="InterPro"/>
</dbReference>
<dbReference type="GeneID" id="97550008"/>
<protein>
    <recommendedName>
        <fullName evidence="8">Histidine kinase</fullName>
    </recommendedName>
</protein>
<keyword evidence="7" id="KW-1185">Reference proteome</keyword>
<evidence type="ECO:0000256" key="2">
    <source>
        <dbReference type="PROSITE-ProRule" id="PRU00169"/>
    </source>
</evidence>
<dbReference type="InterPro" id="IPR001789">
    <property type="entry name" value="Sig_transdc_resp-reg_receiver"/>
</dbReference>
<name>A0A2V2N5N1_9EURY</name>
<dbReference type="PROSITE" id="PS50112">
    <property type="entry name" value="PAS"/>
    <property type="match status" value="1"/>
</dbReference>
<dbReference type="Pfam" id="PF08448">
    <property type="entry name" value="PAS_4"/>
    <property type="match status" value="1"/>
</dbReference>
<dbReference type="EMBL" id="QGMY01000004">
    <property type="protein sequence ID" value="PWR73056.1"/>
    <property type="molecule type" value="Genomic_DNA"/>
</dbReference>
<dbReference type="PANTHER" id="PTHR44591">
    <property type="entry name" value="STRESS RESPONSE REGULATOR PROTEIN 1"/>
    <property type="match status" value="1"/>
</dbReference>
<evidence type="ECO:0000259" key="3">
    <source>
        <dbReference type="PROSITE" id="PS50110"/>
    </source>
</evidence>
<feature type="domain" description="PAC" evidence="5">
    <location>
        <begin position="225"/>
        <end position="274"/>
    </location>
</feature>
<dbReference type="PANTHER" id="PTHR44591:SF3">
    <property type="entry name" value="RESPONSE REGULATORY DOMAIN-CONTAINING PROTEIN"/>
    <property type="match status" value="1"/>
</dbReference>
<evidence type="ECO:0000256" key="1">
    <source>
        <dbReference type="ARBA" id="ARBA00022553"/>
    </source>
</evidence>
<gene>
    <name evidence="6" type="ORF">DK846_05595</name>
</gene>
<evidence type="ECO:0008006" key="8">
    <source>
        <dbReference type="Google" id="ProtNLM"/>
    </source>
</evidence>
<proteinExistence type="predicted"/>
<comment type="caution">
    <text evidence="2">Lacks conserved residue(s) required for the propagation of feature annotation.</text>
</comment>
<dbReference type="InterPro" id="IPR050595">
    <property type="entry name" value="Bact_response_regulator"/>
</dbReference>
<feature type="domain" description="PAS" evidence="4">
    <location>
        <begin position="138"/>
        <end position="183"/>
    </location>
</feature>
<dbReference type="Gene3D" id="3.30.450.20">
    <property type="entry name" value="PAS domain"/>
    <property type="match status" value="1"/>
</dbReference>
<dbReference type="InterPro" id="IPR011006">
    <property type="entry name" value="CheY-like_superfamily"/>
</dbReference>
<dbReference type="InterPro" id="IPR000700">
    <property type="entry name" value="PAS-assoc_C"/>
</dbReference>
<dbReference type="AlphaFoldDB" id="A0A2V2N5N1"/>
<dbReference type="Pfam" id="PF00072">
    <property type="entry name" value="Response_reg"/>
    <property type="match status" value="1"/>
</dbReference>
<sequence length="274" mass="30967">MTNELIRILCVDGNQEILALGKSYLERYCEYSVDIVANSVAALEMVLSQKYDVVVSGYQMPVMNGIELLKEIRNLKNPIPFIIFTGHGREDVVIDALNNGAGFYIRKKGDIQAEFNELESHIRHIVELKIAEIKIQDQIQREQDIINFLQDATFAIDTDGIVIAWNRAMEEISGVMAQDIVGKGDYEYAIPFYHIRRPVLIDFVIDGSSEISTYYPSVIRNEKNLSAEVGGLLLFTGKEVYIWFTAAPLYNSHGSIVGAIESIRDITERKNLKI</sequence>
<organism evidence="6 7">
    <name type="scientific">Methanospirillum lacunae</name>
    <dbReference type="NCBI Taxonomy" id="668570"/>
    <lineage>
        <taxon>Archaea</taxon>
        <taxon>Methanobacteriati</taxon>
        <taxon>Methanobacteriota</taxon>
        <taxon>Stenosarchaea group</taxon>
        <taxon>Methanomicrobia</taxon>
        <taxon>Methanomicrobiales</taxon>
        <taxon>Methanospirillaceae</taxon>
        <taxon>Methanospirillum</taxon>
    </lineage>
</organism>
<dbReference type="InterPro" id="IPR000014">
    <property type="entry name" value="PAS"/>
</dbReference>
<dbReference type="NCBIfam" id="TIGR00229">
    <property type="entry name" value="sensory_box"/>
    <property type="match status" value="1"/>
</dbReference>
<dbReference type="Gene3D" id="3.40.50.2300">
    <property type="match status" value="1"/>
</dbReference>
<evidence type="ECO:0000259" key="5">
    <source>
        <dbReference type="PROSITE" id="PS50113"/>
    </source>
</evidence>
<feature type="domain" description="Response regulatory" evidence="3">
    <location>
        <begin position="7"/>
        <end position="122"/>
    </location>
</feature>
<dbReference type="RefSeq" id="WP_109967957.1">
    <property type="nucleotide sequence ID" value="NZ_CP176093.1"/>
</dbReference>
<evidence type="ECO:0000313" key="7">
    <source>
        <dbReference type="Proteomes" id="UP000245657"/>
    </source>
</evidence>
<evidence type="ECO:0000259" key="4">
    <source>
        <dbReference type="PROSITE" id="PS50112"/>
    </source>
</evidence>
<dbReference type="SUPFAM" id="SSF52172">
    <property type="entry name" value="CheY-like"/>
    <property type="match status" value="1"/>
</dbReference>
<evidence type="ECO:0000313" key="6">
    <source>
        <dbReference type="EMBL" id="PWR73056.1"/>
    </source>
</evidence>
<dbReference type="PROSITE" id="PS50110">
    <property type="entry name" value="RESPONSE_REGULATORY"/>
    <property type="match status" value="1"/>
</dbReference>
<dbReference type="SUPFAM" id="SSF55785">
    <property type="entry name" value="PYP-like sensor domain (PAS domain)"/>
    <property type="match status" value="1"/>
</dbReference>
<comment type="caution">
    <text evidence="6">The sequence shown here is derived from an EMBL/GenBank/DDBJ whole genome shotgun (WGS) entry which is preliminary data.</text>
</comment>
<accession>A0A2V2N5N1</accession>
<dbReference type="PROSITE" id="PS50113">
    <property type="entry name" value="PAC"/>
    <property type="match status" value="1"/>
</dbReference>
<keyword evidence="1" id="KW-0597">Phosphoprotein</keyword>
<dbReference type="InterPro" id="IPR013656">
    <property type="entry name" value="PAS_4"/>
</dbReference>